<keyword evidence="4" id="KW-0547">Nucleotide-binding</keyword>
<dbReference type="InterPro" id="IPR031314">
    <property type="entry name" value="DNK_dom"/>
</dbReference>
<evidence type="ECO:0000256" key="4">
    <source>
        <dbReference type="PIRSR" id="PIRSR000705-3"/>
    </source>
</evidence>
<sequence length="215" mass="25346">MLIVLAGTIGAGKSSLAKALGEHLGTDVFYESVDNNPVLDLYYENPKQYAFLLQIYFLNKRFESIKAAYKDNNNILDRSIFEDELFLTINYKQGNVTKIELDIYKELLNNMMEELEGMPKKRPDLLIYIDVTFEKMLERIQKRGRPYEQISDNPGLYDYYQLVHGEYPDWYENYHFSPKMRIAGDELDFVNSEDDLQRVLHLIDEQLSHLETEYN</sequence>
<protein>
    <submittedName>
        <fullName evidence="6">Deoxyadenosine kinase protein</fullName>
        <ecNumber evidence="6">2.7.1.113</ecNumber>
    </submittedName>
</protein>
<dbReference type="GO" id="GO:0004138">
    <property type="term" value="F:deoxyguanosine kinase activity"/>
    <property type="evidence" value="ECO:0007669"/>
    <property type="project" value="UniProtKB-EC"/>
</dbReference>
<feature type="binding site" evidence="3">
    <location>
        <position position="31"/>
    </location>
    <ligand>
        <name>substrate</name>
    </ligand>
</feature>
<keyword evidence="4" id="KW-0067">ATP-binding</keyword>
<dbReference type="AlphaFoldDB" id="A0A239X6W3"/>
<feature type="active site" description="Proton acceptor" evidence="2">
    <location>
        <position position="77"/>
    </location>
</feature>
<feature type="binding site" evidence="4">
    <location>
        <begin position="7"/>
        <end position="15"/>
    </location>
    <ligand>
        <name>ATP</name>
        <dbReference type="ChEBI" id="CHEBI:30616"/>
    </ligand>
</feature>
<evidence type="ECO:0000256" key="1">
    <source>
        <dbReference type="ARBA" id="ARBA00007420"/>
    </source>
</evidence>
<feature type="binding site" evidence="3">
    <location>
        <position position="78"/>
    </location>
    <ligand>
        <name>substrate</name>
    </ligand>
</feature>
<dbReference type="CDD" id="cd01673">
    <property type="entry name" value="dNK"/>
    <property type="match status" value="1"/>
</dbReference>
<proteinExistence type="inferred from homology"/>
<dbReference type="GO" id="GO:0005524">
    <property type="term" value="F:ATP binding"/>
    <property type="evidence" value="ECO:0007669"/>
    <property type="project" value="UniProtKB-KW"/>
</dbReference>
<dbReference type="PANTHER" id="PTHR10513">
    <property type="entry name" value="DEOXYNUCLEOSIDE KINASE"/>
    <property type="match status" value="1"/>
</dbReference>
<evidence type="ECO:0000313" key="6">
    <source>
        <dbReference type="EMBL" id="SNV42146.1"/>
    </source>
</evidence>
<evidence type="ECO:0000259" key="5">
    <source>
        <dbReference type="Pfam" id="PF01712"/>
    </source>
</evidence>
<dbReference type="PIRSF" id="PIRSF000705">
    <property type="entry name" value="DNK"/>
    <property type="match status" value="1"/>
</dbReference>
<dbReference type="EC" id="2.7.1.113" evidence="6"/>
<dbReference type="Gene3D" id="3.40.50.300">
    <property type="entry name" value="P-loop containing nucleotide triphosphate hydrolases"/>
    <property type="match status" value="1"/>
</dbReference>
<feature type="binding site" evidence="3">
    <location>
        <position position="43"/>
    </location>
    <ligand>
        <name>substrate</name>
    </ligand>
</feature>
<dbReference type="OrthoDB" id="9776634at2"/>
<dbReference type="PANTHER" id="PTHR10513:SF35">
    <property type="entry name" value="DEOXYADENOSINE KINASE"/>
    <property type="match status" value="1"/>
</dbReference>
<evidence type="ECO:0000256" key="3">
    <source>
        <dbReference type="PIRSR" id="PIRSR000705-2"/>
    </source>
</evidence>
<feature type="binding site" evidence="4">
    <location>
        <begin position="139"/>
        <end position="143"/>
    </location>
    <ligand>
        <name>ATP</name>
        <dbReference type="ChEBI" id="CHEBI:30616"/>
    </ligand>
</feature>
<evidence type="ECO:0000313" key="7">
    <source>
        <dbReference type="Proteomes" id="UP000215144"/>
    </source>
</evidence>
<dbReference type="Proteomes" id="UP000215144">
    <property type="component" value="Chromosome 1"/>
</dbReference>
<dbReference type="InterPro" id="IPR002624">
    <property type="entry name" value="DCK/DGK"/>
</dbReference>
<feature type="binding site" evidence="3">
    <location>
        <position position="148"/>
    </location>
    <ligand>
        <name>substrate</name>
    </ligand>
</feature>
<keyword evidence="6" id="KW-0418">Kinase</keyword>
<dbReference type="InterPro" id="IPR027417">
    <property type="entry name" value="P-loop_NTPase"/>
</dbReference>
<dbReference type="GO" id="GO:0005737">
    <property type="term" value="C:cytoplasm"/>
    <property type="evidence" value="ECO:0007669"/>
    <property type="project" value="TreeGrafter"/>
</dbReference>
<name>A0A239X6W3_STRAI</name>
<evidence type="ECO:0000256" key="2">
    <source>
        <dbReference type="PIRSR" id="PIRSR000705-1"/>
    </source>
</evidence>
<comment type="similarity">
    <text evidence="1">Belongs to the DCK/DGK family.</text>
</comment>
<gene>
    <name evidence="6" type="ORF">SAMEA4504048_01476</name>
</gene>
<accession>A0A239X6W3</accession>
<organism evidence="6 7">
    <name type="scientific">Streptococcus acidominimus</name>
    <dbReference type="NCBI Taxonomy" id="1326"/>
    <lineage>
        <taxon>Bacteria</taxon>
        <taxon>Bacillati</taxon>
        <taxon>Bacillota</taxon>
        <taxon>Bacilli</taxon>
        <taxon>Lactobacillales</taxon>
        <taxon>Streptococcaceae</taxon>
        <taxon>Streptococcus</taxon>
    </lineage>
</organism>
<dbReference type="RefSeq" id="WP_095122954.1">
    <property type="nucleotide sequence ID" value="NZ_LT906454.1"/>
</dbReference>
<dbReference type="Pfam" id="PF01712">
    <property type="entry name" value="dNK"/>
    <property type="match status" value="1"/>
</dbReference>
<feature type="binding site" evidence="4">
    <location>
        <begin position="187"/>
        <end position="189"/>
    </location>
    <ligand>
        <name>ATP</name>
        <dbReference type="ChEBI" id="CHEBI:30616"/>
    </ligand>
</feature>
<dbReference type="EMBL" id="LT906454">
    <property type="protein sequence ID" value="SNV42146.1"/>
    <property type="molecule type" value="Genomic_DNA"/>
</dbReference>
<feature type="binding site" evidence="3">
    <location>
        <position position="83"/>
    </location>
    <ligand>
        <name>substrate</name>
    </ligand>
</feature>
<feature type="binding site" evidence="3">
    <location>
        <position position="54"/>
    </location>
    <ligand>
        <name>substrate</name>
    </ligand>
</feature>
<dbReference type="SUPFAM" id="SSF52540">
    <property type="entry name" value="P-loop containing nucleoside triphosphate hydrolases"/>
    <property type="match status" value="1"/>
</dbReference>
<dbReference type="KEGG" id="saco:SAME_01476"/>
<feature type="domain" description="Deoxynucleoside kinase" evidence="5">
    <location>
        <begin position="3"/>
        <end position="205"/>
    </location>
</feature>
<dbReference type="InterPro" id="IPR050566">
    <property type="entry name" value="Deoxyribonucleoside_kinase"/>
</dbReference>
<keyword evidence="6" id="KW-0808">Transferase</keyword>
<reference evidence="6 7" key="1">
    <citation type="submission" date="2017-06" db="EMBL/GenBank/DDBJ databases">
        <authorList>
            <consortium name="Pathogen Informatics"/>
        </authorList>
    </citation>
    <scope>NUCLEOTIDE SEQUENCE [LARGE SCALE GENOMIC DNA]</scope>
    <source>
        <strain evidence="6 7">NCTC11291</strain>
    </source>
</reference>